<keyword evidence="1" id="KW-0732">Signal</keyword>
<feature type="signal peptide" evidence="1">
    <location>
        <begin position="1"/>
        <end position="20"/>
    </location>
</feature>
<dbReference type="Proteomes" id="UP000886812">
    <property type="component" value="Unassembled WGS sequence"/>
</dbReference>
<evidence type="ECO:0000313" key="4">
    <source>
        <dbReference type="Proteomes" id="UP000886812"/>
    </source>
</evidence>
<reference evidence="3" key="2">
    <citation type="journal article" date="2021" name="PeerJ">
        <title>Extensive microbial diversity within the chicken gut microbiome revealed by metagenomics and culture.</title>
        <authorList>
            <person name="Gilroy R."/>
            <person name="Ravi A."/>
            <person name="Getino M."/>
            <person name="Pursley I."/>
            <person name="Horton D.L."/>
            <person name="Alikhan N.F."/>
            <person name="Baker D."/>
            <person name="Gharbi K."/>
            <person name="Hall N."/>
            <person name="Watson M."/>
            <person name="Adriaenssens E.M."/>
            <person name="Foster-Nyarko E."/>
            <person name="Jarju S."/>
            <person name="Secka A."/>
            <person name="Antonio M."/>
            <person name="Oren A."/>
            <person name="Chaudhuri R.R."/>
            <person name="La Ragione R."/>
            <person name="Hildebrand F."/>
            <person name="Pallen M.J."/>
        </authorList>
    </citation>
    <scope>NUCLEOTIDE SEQUENCE</scope>
    <source>
        <strain evidence="3">10669</strain>
    </source>
</reference>
<gene>
    <name evidence="3" type="ORF">IAC75_06630</name>
</gene>
<sequence>MKRSLFVKSLALLLAALSIAAVPSASTEVDVSKVFGRIRITDGVADFDVRIVENFPDLRVRVVDSLPNRCGQWEFVTFAEDFTVCFVEHGEDFTVEFVENFEGLP</sequence>
<proteinExistence type="predicted"/>
<organism evidence="3 4">
    <name type="scientific">Candidatus Spyradosoma merdigallinarum</name>
    <dbReference type="NCBI Taxonomy" id="2840950"/>
    <lineage>
        <taxon>Bacteria</taxon>
        <taxon>Pseudomonadati</taxon>
        <taxon>Verrucomicrobiota</taxon>
        <taxon>Opitutia</taxon>
        <taxon>Opitutia incertae sedis</taxon>
        <taxon>Candidatus Spyradosoma</taxon>
    </lineage>
</organism>
<reference evidence="3" key="1">
    <citation type="submission" date="2020-10" db="EMBL/GenBank/DDBJ databases">
        <authorList>
            <person name="Gilroy R."/>
        </authorList>
    </citation>
    <scope>NUCLEOTIDE SEQUENCE</scope>
    <source>
        <strain evidence="3">10669</strain>
    </source>
</reference>
<dbReference type="Pfam" id="PF19647">
    <property type="entry name" value="Septknot"/>
    <property type="match status" value="1"/>
</dbReference>
<feature type="chain" id="PRO_5038714871" description="7(1) septoil knot domain-containing protein" evidence="1">
    <location>
        <begin position="21"/>
        <end position="105"/>
    </location>
</feature>
<evidence type="ECO:0000313" key="3">
    <source>
        <dbReference type="EMBL" id="HIV04799.1"/>
    </source>
</evidence>
<comment type="caution">
    <text evidence="3">The sequence shown here is derived from an EMBL/GenBank/DDBJ whole genome shotgun (WGS) entry which is preliminary data.</text>
</comment>
<dbReference type="InterPro" id="IPR046148">
    <property type="entry name" value="Septknot"/>
</dbReference>
<protein>
    <recommendedName>
        <fullName evidence="2">7(1) septoil knot domain-containing protein</fullName>
    </recommendedName>
</protein>
<dbReference type="AlphaFoldDB" id="A0A9D1NKF8"/>
<dbReference type="EMBL" id="DVOG01000177">
    <property type="protein sequence ID" value="HIV04799.1"/>
    <property type="molecule type" value="Genomic_DNA"/>
</dbReference>
<evidence type="ECO:0000259" key="2">
    <source>
        <dbReference type="Pfam" id="PF19647"/>
    </source>
</evidence>
<evidence type="ECO:0000256" key="1">
    <source>
        <dbReference type="SAM" id="SignalP"/>
    </source>
</evidence>
<feature type="domain" description="7(1) septoil knot" evidence="2">
    <location>
        <begin position="32"/>
        <end position="103"/>
    </location>
</feature>
<name>A0A9D1NKF8_9BACT</name>
<accession>A0A9D1NKF8</accession>